<dbReference type="EMBL" id="CAJNOM010005711">
    <property type="protein sequence ID" value="CAF1665635.1"/>
    <property type="molecule type" value="Genomic_DNA"/>
</dbReference>
<dbReference type="Proteomes" id="UP000663832">
    <property type="component" value="Unassembled WGS sequence"/>
</dbReference>
<proteinExistence type="predicted"/>
<sequence length="27" mass="2956">DCVIIALPIDQFNLLSIEPLKFLGVSP</sequence>
<keyword evidence="3" id="KW-1185">Reference proteome</keyword>
<dbReference type="Proteomes" id="UP000663877">
    <property type="component" value="Unassembled WGS sequence"/>
</dbReference>
<comment type="caution">
    <text evidence="2">The sequence shown here is derived from an EMBL/GenBank/DDBJ whole genome shotgun (WGS) entry which is preliminary data.</text>
</comment>
<evidence type="ECO:0000313" key="3">
    <source>
        <dbReference type="Proteomes" id="UP000663832"/>
    </source>
</evidence>
<gene>
    <name evidence="1" type="ORF">BJG266_LOCUS47130</name>
    <name evidence="2" type="ORF">QVE165_LOCUS64166</name>
</gene>
<feature type="non-terminal residue" evidence="2">
    <location>
        <position position="1"/>
    </location>
</feature>
<protein>
    <submittedName>
        <fullName evidence="2">Uncharacterized protein</fullName>
    </submittedName>
</protein>
<evidence type="ECO:0000313" key="2">
    <source>
        <dbReference type="EMBL" id="CAF1665635.1"/>
    </source>
</evidence>
<name>A0A816FSQ0_9BILA</name>
<organism evidence="2 3">
    <name type="scientific">Adineta steineri</name>
    <dbReference type="NCBI Taxonomy" id="433720"/>
    <lineage>
        <taxon>Eukaryota</taxon>
        <taxon>Metazoa</taxon>
        <taxon>Spiralia</taxon>
        <taxon>Gnathifera</taxon>
        <taxon>Rotifera</taxon>
        <taxon>Eurotatoria</taxon>
        <taxon>Bdelloidea</taxon>
        <taxon>Adinetida</taxon>
        <taxon>Adinetidae</taxon>
        <taxon>Adineta</taxon>
    </lineage>
</organism>
<accession>A0A816FSQ0</accession>
<dbReference type="AlphaFoldDB" id="A0A816FSQ0"/>
<reference evidence="2" key="1">
    <citation type="submission" date="2021-02" db="EMBL/GenBank/DDBJ databases">
        <authorList>
            <person name="Nowell W R."/>
        </authorList>
    </citation>
    <scope>NUCLEOTIDE SEQUENCE</scope>
</reference>
<evidence type="ECO:0000313" key="1">
    <source>
        <dbReference type="EMBL" id="CAF1563294.1"/>
    </source>
</evidence>
<dbReference type="EMBL" id="CAJNOI010005306">
    <property type="protein sequence ID" value="CAF1563294.1"/>
    <property type="molecule type" value="Genomic_DNA"/>
</dbReference>